<reference evidence="1 2" key="1">
    <citation type="journal article" date="2012" name="BMC Genomics">
        <title>Comparative genomic analysis and phylogenetic position of Theileria equi.</title>
        <authorList>
            <person name="Kappmeyer L.S."/>
            <person name="Thiagarajan M."/>
            <person name="Herndon D.R."/>
            <person name="Ramsay J.D."/>
            <person name="Caler E."/>
            <person name="Djikeng A."/>
            <person name="Gillespie J.J."/>
            <person name="Lau A.O."/>
            <person name="Roalson E.H."/>
            <person name="Silva J.C."/>
            <person name="Silva M.G."/>
            <person name="Suarez C.E."/>
            <person name="Ueti M.W."/>
            <person name="Nene V.M."/>
            <person name="Mealey R.H."/>
            <person name="Knowles D.P."/>
            <person name="Brayton K.A."/>
        </authorList>
    </citation>
    <scope>NUCLEOTIDE SEQUENCE [LARGE SCALE GENOMIC DNA]</scope>
    <source>
        <strain evidence="1 2">WA</strain>
    </source>
</reference>
<dbReference type="KEGG" id="beq:BEWA_052840"/>
<dbReference type="AlphaFoldDB" id="L1LD77"/>
<evidence type="ECO:0000313" key="1">
    <source>
        <dbReference type="EMBL" id="EKX73229.1"/>
    </source>
</evidence>
<protein>
    <submittedName>
        <fullName evidence="1">Uncharacterized protein</fullName>
    </submittedName>
</protein>
<proteinExistence type="predicted"/>
<comment type="caution">
    <text evidence="1">The sequence shown here is derived from an EMBL/GenBank/DDBJ whole genome shotgun (WGS) entry which is preliminary data.</text>
</comment>
<name>L1LD77_THEEQ</name>
<gene>
    <name evidence="1" type="ORF">BEWA_052840</name>
</gene>
<organism evidence="1 2">
    <name type="scientific">Theileria equi strain WA</name>
    <dbReference type="NCBI Taxonomy" id="1537102"/>
    <lineage>
        <taxon>Eukaryota</taxon>
        <taxon>Sar</taxon>
        <taxon>Alveolata</taxon>
        <taxon>Apicomplexa</taxon>
        <taxon>Aconoidasida</taxon>
        <taxon>Piroplasmida</taxon>
        <taxon>Theileriidae</taxon>
        <taxon>Theileria</taxon>
    </lineage>
</organism>
<dbReference type="VEuPathDB" id="PiroplasmaDB:BEWA_052840"/>
<sequence>MRDLSPISSYEEIEWPKEYLPLDPVPSSYQIGHCWKVDCIRDELIDSLVLELNKRRKILSHLERRMYNIQDGIKFTESDEDEEDE</sequence>
<dbReference type="EMBL" id="ACOU01000003">
    <property type="protein sequence ID" value="EKX73229.1"/>
    <property type="molecule type" value="Genomic_DNA"/>
</dbReference>
<dbReference type="GeneID" id="15802836"/>
<dbReference type="RefSeq" id="XP_004832681.1">
    <property type="nucleotide sequence ID" value="XM_004832624.1"/>
</dbReference>
<accession>L1LD77</accession>
<dbReference type="Proteomes" id="UP000031512">
    <property type="component" value="Unassembled WGS sequence"/>
</dbReference>
<keyword evidence="2" id="KW-1185">Reference proteome</keyword>
<evidence type="ECO:0000313" key="2">
    <source>
        <dbReference type="Proteomes" id="UP000031512"/>
    </source>
</evidence>